<dbReference type="Proteomes" id="UP000251120">
    <property type="component" value="Chromosome"/>
</dbReference>
<evidence type="ECO:0000313" key="1">
    <source>
        <dbReference type="EMBL" id="AXA33920.1"/>
    </source>
</evidence>
<dbReference type="OrthoDB" id="9769023at2"/>
<protein>
    <recommendedName>
        <fullName evidence="5">Lipoprotein</fullName>
    </recommendedName>
</protein>
<accession>A0A2Z4XYT2</accession>
<dbReference type="KEGG" id="fad:CDH04_05580"/>
<reference evidence="1 3" key="1">
    <citation type="submission" date="2017-06" db="EMBL/GenBank/DDBJ databases">
        <title>Complete genome of Francisella adeliensis.</title>
        <authorList>
            <person name="Vallesi A."/>
            <person name="Sjodin A."/>
        </authorList>
    </citation>
    <scope>NUCLEOTIDE SEQUENCE [LARGE SCALE GENOMIC DNA]</scope>
    <source>
        <strain evidence="1 3">FDC440</strain>
    </source>
</reference>
<sequence length="468" mass="52736">MNINKFIILSSTIVLASCSTVKNDKTKVEFAAHNYPNMFIPVRVDVAKASVKTAIGQNNNIANIAQLKNLNELEKGRLLQLNGDFKGSIVSYDNAIKTVPQSEEESIKKAKSIVLDRKSYNYYDIKTAYNIPDYAISNLYTYQALNYLKTNQVKSALSELDKLPSAQLWTTQQDLIAAGIKQLSKKSLEKNDITDNILGLNNFEDLKRMFGYSKRIPNAYGNPLGLYLKAILESSISKDYKSSLNDLNTAEQYAVGNKYLNQTIYEFNSAINSGNSSFSMGMGRVVVFYEQGLVNPRQEAIAKLDLGNIGDTKFDLPVYATNYSFYEPKKVTITTDSKKTIVDTYTETLMDNTLFAIKSLIDEYPRIIAKNIMIEAYKNDQVEKLALGGLAGNHLNFSLSNKDPKRADLRSWLLLPANVDLFEQQLDSGKYTIQVNNIRQKVDIKQGKTTLLWVVEVGKFKKVFYFIV</sequence>
<name>A0A2Z4XYT2_9GAMM</name>
<gene>
    <name evidence="1" type="ORF">CDH04_05580</name>
    <name evidence="2" type="ORF">FZC43_05585</name>
</gene>
<evidence type="ECO:0000313" key="3">
    <source>
        <dbReference type="Proteomes" id="UP000251120"/>
    </source>
</evidence>
<organism evidence="1 3">
    <name type="scientific">Francisella adeliensis</name>
    <dbReference type="NCBI Taxonomy" id="2007306"/>
    <lineage>
        <taxon>Bacteria</taxon>
        <taxon>Pseudomonadati</taxon>
        <taxon>Pseudomonadota</taxon>
        <taxon>Gammaproteobacteria</taxon>
        <taxon>Thiotrichales</taxon>
        <taxon>Francisellaceae</taxon>
        <taxon>Francisella</taxon>
    </lineage>
</organism>
<reference evidence="2 4" key="2">
    <citation type="submission" date="2019-08" db="EMBL/GenBank/DDBJ databases">
        <title>Complete genome sequences of Francisella adeliensis (FSC1325 and FSC1326).</title>
        <authorList>
            <person name="Ohrman C."/>
            <person name="Uneklint I."/>
            <person name="Vallesi A."/>
            <person name="Karlsson L."/>
            <person name="Sjodin A."/>
        </authorList>
    </citation>
    <scope>NUCLEOTIDE SEQUENCE [LARGE SCALE GENOMIC DNA]</scope>
    <source>
        <strain evidence="2 4">FSC1325</strain>
    </source>
</reference>
<dbReference type="EMBL" id="CP043424">
    <property type="protein sequence ID" value="QIW12157.1"/>
    <property type="molecule type" value="Genomic_DNA"/>
</dbReference>
<dbReference type="Proteomes" id="UP000681131">
    <property type="component" value="Chromosome"/>
</dbReference>
<evidence type="ECO:0000313" key="4">
    <source>
        <dbReference type="Proteomes" id="UP000681131"/>
    </source>
</evidence>
<dbReference type="EMBL" id="CP021781">
    <property type="protein sequence ID" value="AXA33920.1"/>
    <property type="molecule type" value="Genomic_DNA"/>
</dbReference>
<keyword evidence="4" id="KW-1185">Reference proteome</keyword>
<proteinExistence type="predicted"/>
<dbReference type="AlphaFoldDB" id="A0A2Z4XYT2"/>
<dbReference type="RefSeq" id="WP_112870095.1">
    <property type="nucleotide sequence ID" value="NZ_CP021781.1"/>
</dbReference>
<dbReference type="PROSITE" id="PS51257">
    <property type="entry name" value="PROKAR_LIPOPROTEIN"/>
    <property type="match status" value="1"/>
</dbReference>
<evidence type="ECO:0000313" key="2">
    <source>
        <dbReference type="EMBL" id="QIW12157.1"/>
    </source>
</evidence>
<evidence type="ECO:0008006" key="5">
    <source>
        <dbReference type="Google" id="ProtNLM"/>
    </source>
</evidence>